<dbReference type="Proteomes" id="UP001583177">
    <property type="component" value="Unassembled WGS sequence"/>
</dbReference>
<comment type="caution">
    <text evidence="2">The sequence shown here is derived from an EMBL/GenBank/DDBJ whole genome shotgun (WGS) entry which is preliminary data.</text>
</comment>
<protein>
    <recommendedName>
        <fullName evidence="4">Integral membrane protein</fullName>
    </recommendedName>
</protein>
<organism evidence="2 3">
    <name type="scientific">Diaporthe australafricana</name>
    <dbReference type="NCBI Taxonomy" id="127596"/>
    <lineage>
        <taxon>Eukaryota</taxon>
        <taxon>Fungi</taxon>
        <taxon>Dikarya</taxon>
        <taxon>Ascomycota</taxon>
        <taxon>Pezizomycotina</taxon>
        <taxon>Sordariomycetes</taxon>
        <taxon>Sordariomycetidae</taxon>
        <taxon>Diaporthales</taxon>
        <taxon>Diaporthaceae</taxon>
        <taxon>Diaporthe</taxon>
    </lineage>
</organism>
<feature type="transmembrane region" description="Helical" evidence="1">
    <location>
        <begin position="68"/>
        <end position="89"/>
    </location>
</feature>
<feature type="transmembrane region" description="Helical" evidence="1">
    <location>
        <begin position="101"/>
        <end position="120"/>
    </location>
</feature>
<sequence>MAPPQSPKPVKVTTFPLDSPRHIASYVFGTLLMLAISRRALIAPGSVIYNAVIKTPEAAQTAAKVQDWAFYFVVGAHAVEVPLFAALRLQKHGVPFFSALWWKWSAAVFLAGMGAWRHFGDTVAAAAGKRV</sequence>
<keyword evidence="3" id="KW-1185">Reference proteome</keyword>
<keyword evidence="1" id="KW-1133">Transmembrane helix</keyword>
<dbReference type="PANTHER" id="PTHR37783:SF1">
    <property type="entry name" value="MEMBRANE PROTEIN, PUTATIVE (AFU_ORTHOLOGUE AFUA_1G04315)-RELATED"/>
    <property type="match status" value="1"/>
</dbReference>
<keyword evidence="1" id="KW-0472">Membrane</keyword>
<evidence type="ECO:0000256" key="1">
    <source>
        <dbReference type="SAM" id="Phobius"/>
    </source>
</evidence>
<name>A0ABR3WYZ0_9PEZI</name>
<accession>A0ABR3WYZ0</accession>
<proteinExistence type="predicted"/>
<reference evidence="2 3" key="1">
    <citation type="journal article" date="2024" name="IMA Fungus">
        <title>IMA Genome - F19 : A genome assembly and annotation guide to empower mycologists, including annotated draft genome sequences of Ceratocystis pirilliformis, Diaporthe australafricana, Fusarium ophioides, Paecilomyces lecythidis, and Sporothrix stenoceras.</title>
        <authorList>
            <person name="Aylward J."/>
            <person name="Wilson A.M."/>
            <person name="Visagie C.M."/>
            <person name="Spraker J."/>
            <person name="Barnes I."/>
            <person name="Buitendag C."/>
            <person name="Ceriani C."/>
            <person name="Del Mar Angel L."/>
            <person name="du Plessis D."/>
            <person name="Fuchs T."/>
            <person name="Gasser K."/>
            <person name="Kramer D."/>
            <person name="Li W."/>
            <person name="Munsamy K."/>
            <person name="Piso A."/>
            <person name="Price J.L."/>
            <person name="Sonnekus B."/>
            <person name="Thomas C."/>
            <person name="van der Nest A."/>
            <person name="van Dijk A."/>
            <person name="van Heerden A."/>
            <person name="van Vuuren N."/>
            <person name="Yilmaz N."/>
            <person name="Duong T.A."/>
            <person name="van der Merwe N.A."/>
            <person name="Wingfield M.J."/>
            <person name="Wingfield B.D."/>
        </authorList>
    </citation>
    <scope>NUCLEOTIDE SEQUENCE [LARGE SCALE GENOMIC DNA]</scope>
    <source>
        <strain evidence="2 3">CMW 18300</strain>
    </source>
</reference>
<evidence type="ECO:0008006" key="4">
    <source>
        <dbReference type="Google" id="ProtNLM"/>
    </source>
</evidence>
<keyword evidence="1" id="KW-0812">Transmembrane</keyword>
<gene>
    <name evidence="2" type="ORF">Daus18300_005732</name>
</gene>
<dbReference type="EMBL" id="JAWRVE010000043">
    <property type="protein sequence ID" value="KAL1868896.1"/>
    <property type="molecule type" value="Genomic_DNA"/>
</dbReference>
<evidence type="ECO:0000313" key="3">
    <source>
        <dbReference type="Proteomes" id="UP001583177"/>
    </source>
</evidence>
<feature type="transmembrane region" description="Helical" evidence="1">
    <location>
        <begin position="23"/>
        <end position="41"/>
    </location>
</feature>
<evidence type="ECO:0000313" key="2">
    <source>
        <dbReference type="EMBL" id="KAL1868896.1"/>
    </source>
</evidence>
<dbReference type="PANTHER" id="PTHR37783">
    <property type="entry name" value="MEMBRANE PROTEIN, PUTATIVE (AFU_ORTHOLOGUE AFUA_1G04315)-RELATED"/>
    <property type="match status" value="1"/>
</dbReference>